<keyword evidence="2" id="KW-1133">Transmembrane helix</keyword>
<name>A0ABD0QUH2_CIRMR</name>
<feature type="region of interest" description="Disordered" evidence="1">
    <location>
        <begin position="90"/>
        <end position="128"/>
    </location>
</feature>
<reference evidence="3 4" key="1">
    <citation type="submission" date="2024-05" db="EMBL/GenBank/DDBJ databases">
        <title>Genome sequencing and assembly of Indian major carp, Cirrhinus mrigala (Hamilton, 1822).</title>
        <authorList>
            <person name="Mohindra V."/>
            <person name="Chowdhury L.M."/>
            <person name="Lal K."/>
            <person name="Jena J.K."/>
        </authorList>
    </citation>
    <scope>NUCLEOTIDE SEQUENCE [LARGE SCALE GENOMIC DNA]</scope>
    <source>
        <strain evidence="3">CM1030</strain>
        <tissue evidence="3">Blood</tissue>
    </source>
</reference>
<keyword evidence="2" id="KW-0812">Transmembrane</keyword>
<organism evidence="3 4">
    <name type="scientific">Cirrhinus mrigala</name>
    <name type="common">Mrigala</name>
    <dbReference type="NCBI Taxonomy" id="683832"/>
    <lineage>
        <taxon>Eukaryota</taxon>
        <taxon>Metazoa</taxon>
        <taxon>Chordata</taxon>
        <taxon>Craniata</taxon>
        <taxon>Vertebrata</taxon>
        <taxon>Euteleostomi</taxon>
        <taxon>Actinopterygii</taxon>
        <taxon>Neopterygii</taxon>
        <taxon>Teleostei</taxon>
        <taxon>Ostariophysi</taxon>
        <taxon>Cypriniformes</taxon>
        <taxon>Cyprinidae</taxon>
        <taxon>Labeoninae</taxon>
        <taxon>Labeonini</taxon>
        <taxon>Cirrhinus</taxon>
    </lineage>
</organism>
<feature type="transmembrane region" description="Helical" evidence="2">
    <location>
        <begin position="150"/>
        <end position="169"/>
    </location>
</feature>
<keyword evidence="2" id="KW-0472">Membrane</keyword>
<sequence length="174" mass="19045">MLDDSKVYIELGVARLGNVPEPLKPRTSLRDENHLSNSPASFSGSISNPNEEHNNHTNDAFTNSTSSQNIPGTSTDWTEADAIDRRRSLATLSETSRTSNAATEFSQNSRSRFIVDDEPRESGRRSGRGACSCFRLANMAFLRCLEETPLLVSGVVLAILFCVTIIIIIPSTGR</sequence>
<feature type="compositionally biased region" description="Polar residues" evidence="1">
    <location>
        <begin position="57"/>
        <end position="77"/>
    </location>
</feature>
<feature type="region of interest" description="Disordered" evidence="1">
    <location>
        <begin position="18"/>
        <end position="78"/>
    </location>
</feature>
<comment type="caution">
    <text evidence="3">The sequence shown here is derived from an EMBL/GenBank/DDBJ whole genome shotgun (WGS) entry which is preliminary data.</text>
</comment>
<evidence type="ECO:0000256" key="2">
    <source>
        <dbReference type="SAM" id="Phobius"/>
    </source>
</evidence>
<gene>
    <name evidence="3" type="ORF">M9458_016954</name>
</gene>
<evidence type="ECO:0000313" key="3">
    <source>
        <dbReference type="EMBL" id="KAL0189855.1"/>
    </source>
</evidence>
<protein>
    <submittedName>
        <fullName evidence="3">Uncharacterized protein</fullName>
    </submittedName>
</protein>
<evidence type="ECO:0000256" key="1">
    <source>
        <dbReference type="SAM" id="MobiDB-lite"/>
    </source>
</evidence>
<feature type="compositionally biased region" description="Basic and acidic residues" evidence="1">
    <location>
        <begin position="113"/>
        <end position="124"/>
    </location>
</feature>
<proteinExistence type="predicted"/>
<dbReference type="AlphaFoldDB" id="A0ABD0QUH2"/>
<feature type="compositionally biased region" description="Polar residues" evidence="1">
    <location>
        <begin position="90"/>
        <end position="111"/>
    </location>
</feature>
<dbReference type="Proteomes" id="UP001529510">
    <property type="component" value="Unassembled WGS sequence"/>
</dbReference>
<feature type="compositionally biased region" description="Polar residues" evidence="1">
    <location>
        <begin position="35"/>
        <end position="49"/>
    </location>
</feature>
<evidence type="ECO:0000313" key="4">
    <source>
        <dbReference type="Proteomes" id="UP001529510"/>
    </source>
</evidence>
<feature type="non-terminal residue" evidence="3">
    <location>
        <position position="174"/>
    </location>
</feature>
<dbReference type="EMBL" id="JAMKFB020000007">
    <property type="protein sequence ID" value="KAL0189855.1"/>
    <property type="molecule type" value="Genomic_DNA"/>
</dbReference>
<accession>A0ABD0QUH2</accession>
<keyword evidence="4" id="KW-1185">Reference proteome</keyword>